<evidence type="ECO:0000313" key="4">
    <source>
        <dbReference type="Proteomes" id="UP000535543"/>
    </source>
</evidence>
<dbReference type="SUPFAM" id="SSF101874">
    <property type="entry name" value="YceI-like"/>
    <property type="match status" value="1"/>
</dbReference>
<reference evidence="3 4" key="1">
    <citation type="submission" date="2019-05" db="EMBL/GenBank/DDBJ databases">
        <authorList>
            <person name="Lee S.D."/>
        </authorList>
    </citation>
    <scope>NUCLEOTIDE SEQUENCE [LARGE SCALE GENOMIC DNA]</scope>
    <source>
        <strain evidence="3 4">YC2-7</strain>
    </source>
</reference>
<protein>
    <submittedName>
        <fullName evidence="3">YceI family protein</fullName>
    </submittedName>
</protein>
<dbReference type="PANTHER" id="PTHR34406">
    <property type="entry name" value="PROTEIN YCEI"/>
    <property type="match status" value="1"/>
</dbReference>
<sequence>MIRTAWHFDESDGELHIHTGVAGRAAKMGHRLVIAMTAWRGTVSFVDGEPAAADLTVDVGSFQVLRGDGGLKPLSGAERAIIKTNALKALHVTRFPQIHFRTHHVHNVGEGDYRLTGLLEIHGKSHERVVDVRLDDVGDAWRLSGQAEVRQSDFGVKPFSMLAGTLKVVDAVTVSVSVTRAKDD</sequence>
<dbReference type="EMBL" id="VCQU01000004">
    <property type="protein sequence ID" value="NMN96281.1"/>
    <property type="molecule type" value="Genomic_DNA"/>
</dbReference>
<name>A0A848KDF6_9NOCA</name>
<feature type="domain" description="Lipid/polyisoprenoid-binding YceI-like" evidence="2">
    <location>
        <begin position="5"/>
        <end position="181"/>
    </location>
</feature>
<dbReference type="InterPro" id="IPR036761">
    <property type="entry name" value="TTHA0802/YceI-like_sf"/>
</dbReference>
<dbReference type="PANTHER" id="PTHR34406:SF1">
    <property type="entry name" value="PROTEIN YCEI"/>
    <property type="match status" value="1"/>
</dbReference>
<evidence type="ECO:0000259" key="2">
    <source>
        <dbReference type="SMART" id="SM00867"/>
    </source>
</evidence>
<comment type="caution">
    <text evidence="3">The sequence shown here is derived from an EMBL/GenBank/DDBJ whole genome shotgun (WGS) entry which is preliminary data.</text>
</comment>
<evidence type="ECO:0000313" key="3">
    <source>
        <dbReference type="EMBL" id="NMN96281.1"/>
    </source>
</evidence>
<accession>A0A848KDF6</accession>
<dbReference type="Gene3D" id="2.40.128.110">
    <property type="entry name" value="Lipid/polyisoprenoid-binding, YceI-like"/>
    <property type="match status" value="1"/>
</dbReference>
<organism evidence="3 4">
    <name type="scientific">Antrihabitans stalactiti</name>
    <dbReference type="NCBI Taxonomy" id="2584121"/>
    <lineage>
        <taxon>Bacteria</taxon>
        <taxon>Bacillati</taxon>
        <taxon>Actinomycetota</taxon>
        <taxon>Actinomycetes</taxon>
        <taxon>Mycobacteriales</taxon>
        <taxon>Nocardiaceae</taxon>
        <taxon>Antrihabitans</taxon>
    </lineage>
</organism>
<dbReference type="Proteomes" id="UP000535543">
    <property type="component" value="Unassembled WGS sequence"/>
</dbReference>
<keyword evidence="4" id="KW-1185">Reference proteome</keyword>
<comment type="similarity">
    <text evidence="1">Belongs to the UPF0312 family.</text>
</comment>
<dbReference type="SMART" id="SM00867">
    <property type="entry name" value="YceI"/>
    <property type="match status" value="1"/>
</dbReference>
<gene>
    <name evidence="3" type="ORF">FGL95_14670</name>
</gene>
<dbReference type="AlphaFoldDB" id="A0A848KDF6"/>
<dbReference type="InterPro" id="IPR007372">
    <property type="entry name" value="Lipid/polyisoprenoid-bd_YceI"/>
</dbReference>
<proteinExistence type="inferred from homology"/>
<reference evidence="3 4" key="2">
    <citation type="submission" date="2020-06" db="EMBL/GenBank/DDBJ databases">
        <title>Antribacter stalactiti gen. nov., sp. nov., a new member of the family Nacardiaceae isolated from a cave.</title>
        <authorList>
            <person name="Kim I.S."/>
        </authorList>
    </citation>
    <scope>NUCLEOTIDE SEQUENCE [LARGE SCALE GENOMIC DNA]</scope>
    <source>
        <strain evidence="3 4">YC2-7</strain>
    </source>
</reference>
<dbReference type="Pfam" id="PF04264">
    <property type="entry name" value="YceI"/>
    <property type="match status" value="1"/>
</dbReference>
<evidence type="ECO:0000256" key="1">
    <source>
        <dbReference type="ARBA" id="ARBA00008812"/>
    </source>
</evidence>
<dbReference type="RefSeq" id="WP_169587984.1">
    <property type="nucleotide sequence ID" value="NZ_VCQU01000004.1"/>
</dbReference>